<protein>
    <submittedName>
        <fullName evidence="1">Uncharacterized protein</fullName>
    </submittedName>
</protein>
<evidence type="ECO:0000313" key="2">
    <source>
        <dbReference type="Proteomes" id="UP000430079"/>
    </source>
</evidence>
<keyword evidence="2" id="KW-1185">Reference proteome</keyword>
<evidence type="ECO:0000313" key="1">
    <source>
        <dbReference type="EMBL" id="GFE12424.1"/>
    </source>
</evidence>
<name>A0A640SNE6_9ACTN</name>
<dbReference type="Proteomes" id="UP000430079">
    <property type="component" value="Unassembled WGS sequence"/>
</dbReference>
<sequence>MVDWFSRQGARAVLDVIDPADGTEPGRLIFEYDNLDSANERDKRWILNRAMDAKEYSDQLSARTRGTKQ</sequence>
<reference evidence="1 2" key="1">
    <citation type="submission" date="2019-12" db="EMBL/GenBank/DDBJ databases">
        <title>Whole genome shotgun sequence of Streptomyces hygroscopicus subsp. glebosus NBRC 13786.</title>
        <authorList>
            <person name="Ichikawa N."/>
            <person name="Kimura A."/>
            <person name="Kitahashi Y."/>
            <person name="Komaki H."/>
            <person name="Tamura T."/>
        </authorList>
    </citation>
    <scope>NUCLEOTIDE SEQUENCE [LARGE SCALE GENOMIC DNA]</scope>
    <source>
        <strain evidence="1 2">NBRC 13786</strain>
    </source>
</reference>
<comment type="caution">
    <text evidence="1">The sequence shown here is derived from an EMBL/GenBank/DDBJ whole genome shotgun (WGS) entry which is preliminary data.</text>
</comment>
<dbReference type="RefSeq" id="WP_190145749.1">
    <property type="nucleotide sequence ID" value="NZ_BLIO01000001.1"/>
</dbReference>
<proteinExistence type="predicted"/>
<dbReference type="EMBL" id="BLIO01000001">
    <property type="protein sequence ID" value="GFE12424.1"/>
    <property type="molecule type" value="Genomic_DNA"/>
</dbReference>
<dbReference type="AlphaFoldDB" id="A0A640SNE6"/>
<gene>
    <name evidence="1" type="ORF">Sgleb_04710</name>
</gene>
<accession>A0A640SNE6</accession>
<organism evidence="1 2">
    <name type="scientific">Streptomyces glebosus</name>
    <dbReference type="NCBI Taxonomy" id="249580"/>
    <lineage>
        <taxon>Bacteria</taxon>
        <taxon>Bacillati</taxon>
        <taxon>Actinomycetota</taxon>
        <taxon>Actinomycetes</taxon>
        <taxon>Kitasatosporales</taxon>
        <taxon>Streptomycetaceae</taxon>
        <taxon>Streptomyces</taxon>
    </lineage>
</organism>